<reference evidence="2 3" key="1">
    <citation type="submission" date="2016-08" db="EMBL/GenBank/DDBJ databases">
        <authorList>
            <person name="Seilhamer J.J."/>
        </authorList>
    </citation>
    <scope>NUCLEOTIDE SEQUENCE [LARGE SCALE GENOMIC DNA]</scope>
    <source>
        <strain evidence="2 3">IEBC_T61001</strain>
    </source>
</reference>
<evidence type="ECO:0000256" key="1">
    <source>
        <dbReference type="SAM" id="Phobius"/>
    </source>
</evidence>
<dbReference type="InterPro" id="IPR025699">
    <property type="entry name" value="ABC2_memb-like"/>
</dbReference>
<keyword evidence="1" id="KW-0812">Transmembrane</keyword>
<proteinExistence type="predicted"/>
<feature type="transmembrane region" description="Helical" evidence="1">
    <location>
        <begin position="117"/>
        <end position="143"/>
    </location>
</feature>
<feature type="transmembrane region" description="Helical" evidence="1">
    <location>
        <begin position="44"/>
        <end position="62"/>
    </location>
</feature>
<dbReference type="Proteomes" id="UP000195991">
    <property type="component" value="Unassembled WGS sequence"/>
</dbReference>
<evidence type="ECO:0000313" key="3">
    <source>
        <dbReference type="Proteomes" id="UP000195991"/>
    </source>
</evidence>
<feature type="transmembrane region" description="Helical" evidence="1">
    <location>
        <begin position="150"/>
        <end position="167"/>
    </location>
</feature>
<dbReference type="PANTHER" id="PTHR41309">
    <property type="entry name" value="MEMBRANE PROTEIN-RELATED"/>
    <property type="match status" value="1"/>
</dbReference>
<feature type="transmembrane region" description="Helical" evidence="1">
    <location>
        <begin position="21"/>
        <end position="38"/>
    </location>
</feature>
<evidence type="ECO:0000313" key="2">
    <source>
        <dbReference type="EMBL" id="SCC60266.1"/>
    </source>
</evidence>
<feature type="transmembrane region" description="Helical" evidence="1">
    <location>
        <begin position="179"/>
        <end position="200"/>
    </location>
</feature>
<organism evidence="2 3">
    <name type="scientific">Bacillus thuringiensis</name>
    <dbReference type="NCBI Taxonomy" id="1428"/>
    <lineage>
        <taxon>Bacteria</taxon>
        <taxon>Bacillati</taxon>
        <taxon>Bacillota</taxon>
        <taxon>Bacilli</taxon>
        <taxon>Bacillales</taxon>
        <taxon>Bacillaceae</taxon>
        <taxon>Bacillus</taxon>
        <taxon>Bacillus cereus group</taxon>
    </lineage>
</organism>
<protein>
    <submittedName>
        <fullName evidence="2">Uncharacterized protein</fullName>
    </submittedName>
</protein>
<dbReference type="PANTHER" id="PTHR41309:SF2">
    <property type="entry name" value="MEMBRANE PROTEIN"/>
    <property type="match status" value="1"/>
</dbReference>
<name>A0A1C4FWP2_BACTU</name>
<dbReference type="Pfam" id="PF13346">
    <property type="entry name" value="ABC2_membrane_5"/>
    <property type="match status" value="1"/>
</dbReference>
<accession>A0A1C4FWP2</accession>
<keyword evidence="1" id="KW-1133">Transmembrane helix</keyword>
<dbReference type="AlphaFoldDB" id="A0A1C4FWP2"/>
<feature type="transmembrane region" description="Helical" evidence="1">
    <location>
        <begin position="83"/>
        <end position="105"/>
    </location>
</feature>
<sequence>MIYKEGAIVKQLIIKDFIVQWKYLIWHLMYPLFLYMTLIDIKSFYMIMSAIIPVIAILKTFNDDKKYNSEVIVNSLPLARKEIVLAKYIMALIIFIISMIVSSPVVINRFEEGTFEFITTTVITISGFVFIYLSIVLPILFWFGYKKASLITLFILIAPTAIGTMFFEISMGQIQLYNSVLFISSICMFIVSIFVSVKLYEMREF</sequence>
<keyword evidence="1" id="KW-0472">Membrane</keyword>
<dbReference type="EMBL" id="FMBI01000039">
    <property type="protein sequence ID" value="SCC60266.1"/>
    <property type="molecule type" value="Genomic_DNA"/>
</dbReference>
<gene>
    <name evidence="2" type="ORF">BTT61001_04871</name>
</gene>